<name>A0A8H7TV52_BIOOC</name>
<protein>
    <submittedName>
        <fullName evidence="3">Uncharacterized protein</fullName>
    </submittedName>
</protein>
<comment type="caution">
    <text evidence="3">The sequence shown here is derived from an EMBL/GenBank/DDBJ whole genome shotgun (WGS) entry which is preliminary data.</text>
</comment>
<dbReference type="EMBL" id="JADCTT010000002">
    <property type="protein sequence ID" value="KAF9757665.1"/>
    <property type="molecule type" value="Genomic_DNA"/>
</dbReference>
<reference evidence="3" key="1">
    <citation type="submission" date="2020-10" db="EMBL/GenBank/DDBJ databases">
        <title>High-Quality Genome Resource of Clonostachys rosea strain S41 by Oxford Nanopore Long-Read Sequencing.</title>
        <authorList>
            <person name="Wang H."/>
        </authorList>
    </citation>
    <scope>NUCLEOTIDE SEQUENCE</scope>
    <source>
        <strain evidence="3">S41</strain>
    </source>
</reference>
<feature type="compositionally biased region" description="Acidic residues" evidence="1">
    <location>
        <begin position="101"/>
        <end position="115"/>
    </location>
</feature>
<keyword evidence="2" id="KW-0732">Signal</keyword>
<feature type="chain" id="PRO_5034865383" evidence="2">
    <location>
        <begin position="17"/>
        <end position="133"/>
    </location>
</feature>
<sequence length="133" mass="15529">MNLALWFIHVLAGNEAGVNWAYPRLEIETNLNLMQPVSQEAPLPSVSQDSEDEVYERNQDELNEANKLEDPVVYETRTLPMTPEVRELAKRKWEMSGQLESDTENTETEEEEQTETDDRFLHSFDAKRRFVQV</sequence>
<feature type="region of interest" description="Disordered" evidence="1">
    <location>
        <begin position="91"/>
        <end position="117"/>
    </location>
</feature>
<evidence type="ECO:0000313" key="3">
    <source>
        <dbReference type="EMBL" id="KAF9757665.1"/>
    </source>
</evidence>
<organism evidence="3 4">
    <name type="scientific">Bionectria ochroleuca</name>
    <name type="common">Gliocladium roseum</name>
    <dbReference type="NCBI Taxonomy" id="29856"/>
    <lineage>
        <taxon>Eukaryota</taxon>
        <taxon>Fungi</taxon>
        <taxon>Dikarya</taxon>
        <taxon>Ascomycota</taxon>
        <taxon>Pezizomycotina</taxon>
        <taxon>Sordariomycetes</taxon>
        <taxon>Hypocreomycetidae</taxon>
        <taxon>Hypocreales</taxon>
        <taxon>Bionectriaceae</taxon>
        <taxon>Clonostachys</taxon>
    </lineage>
</organism>
<feature type="compositionally biased region" description="Basic and acidic residues" evidence="1">
    <location>
        <begin position="55"/>
        <end position="67"/>
    </location>
</feature>
<dbReference type="Proteomes" id="UP000616885">
    <property type="component" value="Unassembled WGS sequence"/>
</dbReference>
<proteinExistence type="predicted"/>
<evidence type="ECO:0000256" key="2">
    <source>
        <dbReference type="SAM" id="SignalP"/>
    </source>
</evidence>
<accession>A0A8H7TV52</accession>
<dbReference type="AlphaFoldDB" id="A0A8H7TV52"/>
<feature type="signal peptide" evidence="2">
    <location>
        <begin position="1"/>
        <end position="16"/>
    </location>
</feature>
<gene>
    <name evidence="3" type="ORF">IM811_008609</name>
</gene>
<evidence type="ECO:0000313" key="4">
    <source>
        <dbReference type="Proteomes" id="UP000616885"/>
    </source>
</evidence>
<evidence type="ECO:0000256" key="1">
    <source>
        <dbReference type="SAM" id="MobiDB-lite"/>
    </source>
</evidence>
<feature type="region of interest" description="Disordered" evidence="1">
    <location>
        <begin position="38"/>
        <end position="67"/>
    </location>
</feature>